<dbReference type="GO" id="GO:0005975">
    <property type="term" value="P:carbohydrate metabolic process"/>
    <property type="evidence" value="ECO:0007669"/>
    <property type="project" value="InterPro"/>
</dbReference>
<evidence type="ECO:0000313" key="4">
    <source>
        <dbReference type="Proteomes" id="UP000178495"/>
    </source>
</evidence>
<dbReference type="GO" id="GO:0046872">
    <property type="term" value="F:metal ion binding"/>
    <property type="evidence" value="ECO:0007669"/>
    <property type="project" value="UniProtKB-KW"/>
</dbReference>
<evidence type="ECO:0008006" key="5">
    <source>
        <dbReference type="Google" id="ProtNLM"/>
    </source>
</evidence>
<dbReference type="AlphaFoldDB" id="A0A1G2CKU7"/>
<protein>
    <recommendedName>
        <fullName evidence="5">Ribulose-phosphate 3-epimerase</fullName>
    </recommendedName>
</protein>
<dbReference type="Gene3D" id="3.20.20.70">
    <property type="entry name" value="Aldolase class I"/>
    <property type="match status" value="1"/>
</dbReference>
<keyword evidence="2" id="KW-0413">Isomerase</keyword>
<gene>
    <name evidence="3" type="ORF">A3A43_03255</name>
</gene>
<dbReference type="STRING" id="1798652.A3A43_03255"/>
<reference evidence="3 4" key="1">
    <citation type="journal article" date="2016" name="Nat. Commun.">
        <title>Thousands of microbial genomes shed light on interconnected biogeochemical processes in an aquifer system.</title>
        <authorList>
            <person name="Anantharaman K."/>
            <person name="Brown C.T."/>
            <person name="Hug L.A."/>
            <person name="Sharon I."/>
            <person name="Castelle C.J."/>
            <person name="Probst A.J."/>
            <person name="Thomas B.C."/>
            <person name="Singh A."/>
            <person name="Wilkins M.J."/>
            <person name="Karaoz U."/>
            <person name="Brodie E.L."/>
            <person name="Williams K.H."/>
            <person name="Hubbard S.S."/>
            <person name="Banfield J.F."/>
        </authorList>
    </citation>
    <scope>NUCLEOTIDE SEQUENCE [LARGE SCALE GENOMIC DNA]</scope>
</reference>
<comment type="caution">
    <text evidence="3">The sequence shown here is derived from an EMBL/GenBank/DDBJ whole genome shotgun (WGS) entry which is preliminary data.</text>
</comment>
<dbReference type="InterPro" id="IPR013785">
    <property type="entry name" value="Aldolase_TIM"/>
</dbReference>
<dbReference type="Pfam" id="PF00834">
    <property type="entry name" value="Ribul_P_3_epim"/>
    <property type="match status" value="1"/>
</dbReference>
<evidence type="ECO:0000256" key="2">
    <source>
        <dbReference type="ARBA" id="ARBA00023235"/>
    </source>
</evidence>
<dbReference type="Proteomes" id="UP000178495">
    <property type="component" value="Unassembled WGS sequence"/>
</dbReference>
<organism evidence="3 4">
    <name type="scientific">Candidatus Liptonbacteria bacterium RIFCSPLOWO2_01_FULL_56_20</name>
    <dbReference type="NCBI Taxonomy" id="1798652"/>
    <lineage>
        <taxon>Bacteria</taxon>
        <taxon>Candidatus Liptoniibacteriota</taxon>
    </lineage>
</organism>
<dbReference type="InterPro" id="IPR011060">
    <property type="entry name" value="RibuloseP-bd_barrel"/>
</dbReference>
<dbReference type="EMBL" id="MHLC01000002">
    <property type="protein sequence ID" value="OGZ01842.1"/>
    <property type="molecule type" value="Genomic_DNA"/>
</dbReference>
<dbReference type="GO" id="GO:0016857">
    <property type="term" value="F:racemase and epimerase activity, acting on carbohydrates and derivatives"/>
    <property type="evidence" value="ECO:0007669"/>
    <property type="project" value="InterPro"/>
</dbReference>
<dbReference type="InterPro" id="IPR000056">
    <property type="entry name" value="Ribul_P_3_epim-like"/>
</dbReference>
<dbReference type="PANTHER" id="PTHR11749">
    <property type="entry name" value="RIBULOSE-5-PHOSPHATE-3-EPIMERASE"/>
    <property type="match status" value="1"/>
</dbReference>
<evidence type="ECO:0000256" key="1">
    <source>
        <dbReference type="ARBA" id="ARBA00022723"/>
    </source>
</evidence>
<dbReference type="SUPFAM" id="SSF51366">
    <property type="entry name" value="Ribulose-phoshate binding barrel"/>
    <property type="match status" value="1"/>
</dbReference>
<proteinExistence type="predicted"/>
<keyword evidence="1" id="KW-0479">Metal-binding</keyword>
<accession>A0A1G2CKU7</accession>
<name>A0A1G2CKU7_9BACT</name>
<evidence type="ECO:0000313" key="3">
    <source>
        <dbReference type="EMBL" id="OGZ01842.1"/>
    </source>
</evidence>
<sequence>MVTVIPAINCPDRDLECVREKVRVAESLFSDLPRGAIREEGWVHLDVTDARFTFNKTWGNARDWRELDTALNLEVHLMVEEPEKIIEDWLRAGARRVIVHFESFHGGALRHHKTAPQDIFRVLLEACAAHRAELMLALNPETPPENALTYCGAVKAIQVLAVHPGLAEQKFMPFVLEKIKFLRRQFPDATIEVDGGVDAEIGKRAVKAGANVLVSASYIFESEEPTRAYQELKRI</sequence>